<gene>
    <name evidence="1" type="ORF">DGAL_LOCUS9890</name>
</gene>
<evidence type="ECO:0000313" key="2">
    <source>
        <dbReference type="Proteomes" id="UP000789390"/>
    </source>
</evidence>
<keyword evidence="2" id="KW-1185">Reference proteome</keyword>
<organism evidence="1 2">
    <name type="scientific">Daphnia galeata</name>
    <dbReference type="NCBI Taxonomy" id="27404"/>
    <lineage>
        <taxon>Eukaryota</taxon>
        <taxon>Metazoa</taxon>
        <taxon>Ecdysozoa</taxon>
        <taxon>Arthropoda</taxon>
        <taxon>Crustacea</taxon>
        <taxon>Branchiopoda</taxon>
        <taxon>Diplostraca</taxon>
        <taxon>Cladocera</taxon>
        <taxon>Anomopoda</taxon>
        <taxon>Daphniidae</taxon>
        <taxon>Daphnia</taxon>
    </lineage>
</organism>
<evidence type="ECO:0000313" key="1">
    <source>
        <dbReference type="EMBL" id="CAH0106732.1"/>
    </source>
</evidence>
<reference evidence="1" key="1">
    <citation type="submission" date="2021-11" db="EMBL/GenBank/DDBJ databases">
        <authorList>
            <person name="Schell T."/>
        </authorList>
    </citation>
    <scope>NUCLEOTIDE SEQUENCE</scope>
    <source>
        <strain evidence="1">M5</strain>
    </source>
</reference>
<dbReference type="AlphaFoldDB" id="A0A8J2RVK7"/>
<dbReference type="EMBL" id="CAKKLH010000235">
    <property type="protein sequence ID" value="CAH0106732.1"/>
    <property type="molecule type" value="Genomic_DNA"/>
</dbReference>
<accession>A0A8J2RVK7</accession>
<protein>
    <submittedName>
        <fullName evidence="1">Uncharacterized protein</fullName>
    </submittedName>
</protein>
<proteinExistence type="predicted"/>
<sequence>MECLMGTELNSDCWLEFVWLSISSSTCITRQEKIVALELIGATFFVQEMTHEFIYYDDPGSNNAEIKAISQNLYQAGIQCWKEAMALRNIEPAFPKIADLFPDDDTFNNTTELMSMEDLDLFQRKCLPMTSSLPNSAGKIVPSSANIFCIVKSYIDTLKLVVYFRLNLRQGIPSLLYLALEGPEILNYWGYQRPFTSAHMDIVRWFLEAGANPNISICQYGNINIPNLLDVGTHLNKVMPNGETIFEYLKKQLFKRFVTSVLESFDFMTFRLKINFRLDSSSSFVIAPPSWASIHRFLILDYSLKSTMTSSGGGRTLSDVYLRPEKLINFQKLFNTLTTYKSSDSNTEREKKSVQLERLELELFSNLGLKLHKPFPFLPFEKSMMAALGL</sequence>
<dbReference type="Proteomes" id="UP000789390">
    <property type="component" value="Unassembled WGS sequence"/>
</dbReference>
<name>A0A8J2RVK7_9CRUS</name>
<comment type="caution">
    <text evidence="1">The sequence shown here is derived from an EMBL/GenBank/DDBJ whole genome shotgun (WGS) entry which is preliminary data.</text>
</comment>